<feature type="compositionally biased region" description="Acidic residues" evidence="1">
    <location>
        <begin position="286"/>
        <end position="295"/>
    </location>
</feature>
<dbReference type="Proteomes" id="UP000199417">
    <property type="component" value="Unassembled WGS sequence"/>
</dbReference>
<dbReference type="Gene3D" id="3.30.870.10">
    <property type="entry name" value="Endonuclease Chain A"/>
    <property type="match status" value="1"/>
</dbReference>
<evidence type="ECO:0000313" key="3">
    <source>
        <dbReference type="Proteomes" id="UP000199417"/>
    </source>
</evidence>
<reference evidence="2 3" key="1">
    <citation type="submission" date="2016-10" db="EMBL/GenBank/DDBJ databases">
        <authorList>
            <person name="de Groot N.N."/>
        </authorList>
    </citation>
    <scope>NUCLEOTIDE SEQUENCE [LARGE SCALE GENOMIC DNA]</scope>
    <source>
        <strain evidence="2 3">JCM 11308</strain>
    </source>
</reference>
<sequence>MLSPDTRVLLTDALLPPVGYAIDSVVTTTYSLDLTALLLAPLTFSARTRTGDIDDADPIALLESIRRHVGSITVFTQAGGLKLPSAYRSVLSFAENAVVEVRAPQPGRLFHPKIWLLRFVSDEDGGYLHRFLCSSRNLTFDASWDTLLVLDEDPDSADVVDPAPIAEFVSALPDLATTPMSVDRAAAVVDLARTVRGAHFACPSPFTSMTLHPLGLSEGAALPIPAVADRALVISPFFDPSTSRRFASLAPQTRIVSRAETFDRTGSAAFGYAETFTLQSVADRPGEEETADEPASEVGGVPSGLHAKAFVFDTGDSTLLITGSANATSAALGGNIEFSAALSGPSARCGIDAVWDGGRGTTGLSRIVEPYTITPAEPDAAADALARVEKEMADFRALLAAAGPQLHFTFDGETAQCTLLVPEGMVGAFDGEVTVSPISLQGEYRPLAPEVTWSGVAATNVTAFVGVRTVRDGIELFGVVKAELHGDVAGRDRLILRGHITSAQDLTRCLLFLLGGELPGDLDALAGTDRGPNGERAPGRGTVDDTVLFEPLVRAVIGDRAALDRIDALIRDLDAPADLIDAELRDLLDAVRVAHAAVAGGEK</sequence>
<protein>
    <recommendedName>
        <fullName evidence="4">PLD phosphodiesterase domain-containing protein</fullName>
    </recommendedName>
</protein>
<feature type="region of interest" description="Disordered" evidence="1">
    <location>
        <begin position="281"/>
        <end position="301"/>
    </location>
</feature>
<proteinExistence type="predicted"/>
<dbReference type="RefSeq" id="WP_072845694.1">
    <property type="nucleotide sequence ID" value="NZ_FNAB01000012.1"/>
</dbReference>
<keyword evidence="3" id="KW-1185">Reference proteome</keyword>
<evidence type="ECO:0008006" key="4">
    <source>
        <dbReference type="Google" id="ProtNLM"/>
    </source>
</evidence>
<evidence type="ECO:0000256" key="1">
    <source>
        <dbReference type="SAM" id="MobiDB-lite"/>
    </source>
</evidence>
<dbReference type="EMBL" id="FNAB01000012">
    <property type="protein sequence ID" value="SDE22674.1"/>
    <property type="molecule type" value="Genomic_DNA"/>
</dbReference>
<dbReference type="AlphaFoldDB" id="A0A1G7B6B8"/>
<dbReference type="STRING" id="168276.SAMN05444580_11298"/>
<dbReference type="CDD" id="cd09176">
    <property type="entry name" value="PLDc_unchar6"/>
    <property type="match status" value="1"/>
</dbReference>
<dbReference type="InterPro" id="IPR059166">
    <property type="entry name" value="PLD-like_cat"/>
</dbReference>
<evidence type="ECO:0000313" key="2">
    <source>
        <dbReference type="EMBL" id="SDE22674.1"/>
    </source>
</evidence>
<organism evidence="2 3">
    <name type="scientific">Rhodococcus tukisamuensis</name>
    <dbReference type="NCBI Taxonomy" id="168276"/>
    <lineage>
        <taxon>Bacteria</taxon>
        <taxon>Bacillati</taxon>
        <taxon>Actinomycetota</taxon>
        <taxon>Actinomycetes</taxon>
        <taxon>Mycobacteriales</taxon>
        <taxon>Nocardiaceae</taxon>
        <taxon>Rhodococcus</taxon>
    </lineage>
</organism>
<name>A0A1G7B6B8_9NOCA</name>
<accession>A0A1G7B6B8</accession>
<gene>
    <name evidence="2" type="ORF">SAMN05444580_11298</name>
</gene>